<dbReference type="AlphaFoldDB" id="A0A9D1PCD3"/>
<name>A0A9D1PCD3_9FIRM</name>
<feature type="compositionally biased region" description="Polar residues" evidence="1">
    <location>
        <begin position="86"/>
        <end position="104"/>
    </location>
</feature>
<gene>
    <name evidence="2" type="ORF">H9747_05910</name>
</gene>
<accession>A0A9D1PCD3</accession>
<evidence type="ECO:0000313" key="2">
    <source>
        <dbReference type="EMBL" id="HIV38523.1"/>
    </source>
</evidence>
<feature type="region of interest" description="Disordered" evidence="1">
    <location>
        <begin position="77"/>
        <end position="104"/>
    </location>
</feature>
<organism evidence="2 3">
    <name type="scientific">Candidatus Blautia stercorigallinarum</name>
    <dbReference type="NCBI Taxonomy" id="2838501"/>
    <lineage>
        <taxon>Bacteria</taxon>
        <taxon>Bacillati</taxon>
        <taxon>Bacillota</taxon>
        <taxon>Clostridia</taxon>
        <taxon>Lachnospirales</taxon>
        <taxon>Lachnospiraceae</taxon>
        <taxon>Blautia</taxon>
    </lineage>
</organism>
<protein>
    <submittedName>
        <fullName evidence="2">Uncharacterized protein</fullName>
    </submittedName>
</protein>
<proteinExistence type="predicted"/>
<dbReference type="EMBL" id="DXIQ01000034">
    <property type="protein sequence ID" value="HIV38523.1"/>
    <property type="molecule type" value="Genomic_DNA"/>
</dbReference>
<evidence type="ECO:0000256" key="1">
    <source>
        <dbReference type="SAM" id="MobiDB-lite"/>
    </source>
</evidence>
<sequence>MGDEKKEIRFINSRYKELFRIEDGESIEICYPGKKRLEKECNFIDEYHTSIGGTIFHICEFAERMEAIGAEYRPVGKAPCKRRTDSYSGQALSSPSMQWGGNRR</sequence>
<reference evidence="2" key="1">
    <citation type="journal article" date="2021" name="PeerJ">
        <title>Extensive microbial diversity within the chicken gut microbiome revealed by metagenomics and culture.</title>
        <authorList>
            <person name="Gilroy R."/>
            <person name="Ravi A."/>
            <person name="Getino M."/>
            <person name="Pursley I."/>
            <person name="Horton D.L."/>
            <person name="Alikhan N.F."/>
            <person name="Baker D."/>
            <person name="Gharbi K."/>
            <person name="Hall N."/>
            <person name="Watson M."/>
            <person name="Adriaenssens E.M."/>
            <person name="Foster-Nyarko E."/>
            <person name="Jarju S."/>
            <person name="Secka A."/>
            <person name="Antonio M."/>
            <person name="Oren A."/>
            <person name="Chaudhuri R.R."/>
            <person name="La Ragione R."/>
            <person name="Hildebrand F."/>
            <person name="Pallen M.J."/>
        </authorList>
    </citation>
    <scope>NUCLEOTIDE SEQUENCE</scope>
    <source>
        <strain evidence="2">CHK195-9823</strain>
    </source>
</reference>
<comment type="caution">
    <text evidence="2">The sequence shown here is derived from an EMBL/GenBank/DDBJ whole genome shotgun (WGS) entry which is preliminary data.</text>
</comment>
<dbReference type="Proteomes" id="UP000886814">
    <property type="component" value="Unassembled WGS sequence"/>
</dbReference>
<evidence type="ECO:0000313" key="3">
    <source>
        <dbReference type="Proteomes" id="UP000886814"/>
    </source>
</evidence>
<reference evidence="2" key="2">
    <citation type="submission" date="2021-04" db="EMBL/GenBank/DDBJ databases">
        <authorList>
            <person name="Gilroy R."/>
        </authorList>
    </citation>
    <scope>NUCLEOTIDE SEQUENCE</scope>
    <source>
        <strain evidence="2">CHK195-9823</strain>
    </source>
</reference>